<comment type="similarity">
    <text evidence="2 11 13">Belongs to the thiolase-like superfamily. Beta-ketoacyl-ACP synthases family.</text>
</comment>
<dbReference type="Pfam" id="PF02801">
    <property type="entry name" value="Ketoacyl-synt_C"/>
    <property type="match status" value="1"/>
</dbReference>
<dbReference type="CDD" id="cd00834">
    <property type="entry name" value="KAS_I_II"/>
    <property type="match status" value="1"/>
</dbReference>
<keyword evidence="8" id="KW-0443">Lipid metabolism</keyword>
<dbReference type="PANTHER" id="PTHR11712">
    <property type="entry name" value="POLYKETIDE SYNTHASE-RELATED"/>
    <property type="match status" value="1"/>
</dbReference>
<keyword evidence="6 11" id="KW-0808">Transferase</keyword>
<dbReference type="PROSITE" id="PS00606">
    <property type="entry name" value="KS3_1"/>
    <property type="match status" value="1"/>
</dbReference>
<accession>Q0A8R9</accession>
<comment type="catalytic activity">
    <reaction evidence="11">
        <text>(9Z)-hexadecenoyl-[ACP] + malonyl-[ACP] + H(+) = 3-oxo-(11Z)-octadecenoyl-[ACP] + holo-[ACP] + CO2</text>
        <dbReference type="Rhea" id="RHEA:55040"/>
        <dbReference type="Rhea" id="RHEA-COMP:9623"/>
        <dbReference type="Rhea" id="RHEA-COMP:9685"/>
        <dbReference type="Rhea" id="RHEA-COMP:10800"/>
        <dbReference type="Rhea" id="RHEA-COMP:14074"/>
        <dbReference type="ChEBI" id="CHEBI:15378"/>
        <dbReference type="ChEBI" id="CHEBI:16526"/>
        <dbReference type="ChEBI" id="CHEBI:64479"/>
        <dbReference type="ChEBI" id="CHEBI:78449"/>
        <dbReference type="ChEBI" id="CHEBI:83989"/>
        <dbReference type="ChEBI" id="CHEBI:138538"/>
        <dbReference type="EC" id="2.3.1.179"/>
    </reaction>
</comment>
<feature type="domain" description="Ketosynthase family 3 (KS3)" evidence="14">
    <location>
        <begin position="3"/>
        <end position="411"/>
    </location>
</feature>
<dbReference type="RefSeq" id="WP_011629163.1">
    <property type="nucleotide sequence ID" value="NC_008340.1"/>
</dbReference>
<dbReference type="PANTHER" id="PTHR11712:SF336">
    <property type="entry name" value="3-OXOACYL-[ACYL-CARRIER-PROTEIN] SYNTHASE, MITOCHONDRIAL"/>
    <property type="match status" value="1"/>
</dbReference>
<dbReference type="InterPro" id="IPR000794">
    <property type="entry name" value="Beta-ketoacyl_synthase"/>
</dbReference>
<dbReference type="EMBL" id="CP000453">
    <property type="protein sequence ID" value="ABI56768.1"/>
    <property type="molecule type" value="Genomic_DNA"/>
</dbReference>
<keyword evidence="10 11" id="KW-0012">Acyltransferase</keyword>
<evidence type="ECO:0000256" key="8">
    <source>
        <dbReference type="ARBA" id="ARBA00023098"/>
    </source>
</evidence>
<proteinExistence type="inferred from homology"/>
<protein>
    <recommendedName>
        <fullName evidence="4 11">3-oxoacyl-[acyl-carrier-protein] synthase 2</fullName>
        <ecNumber evidence="3 11">2.3.1.179</ecNumber>
    </recommendedName>
</protein>
<dbReference type="NCBIfam" id="NF004970">
    <property type="entry name" value="PRK06333.1"/>
    <property type="match status" value="1"/>
</dbReference>
<comment type="pathway">
    <text evidence="1 11">Lipid metabolism; fatty acid biosynthesis.</text>
</comment>
<dbReference type="SUPFAM" id="SSF53901">
    <property type="entry name" value="Thiolase-like"/>
    <property type="match status" value="2"/>
</dbReference>
<evidence type="ECO:0000259" key="14">
    <source>
        <dbReference type="PROSITE" id="PS52004"/>
    </source>
</evidence>
<comment type="catalytic activity">
    <reaction evidence="11">
        <text>a fatty acyl-[ACP] + malonyl-[ACP] + H(+) = a 3-oxoacyl-[ACP] + holo-[ACP] + CO2</text>
        <dbReference type="Rhea" id="RHEA:22836"/>
        <dbReference type="Rhea" id="RHEA-COMP:9623"/>
        <dbReference type="Rhea" id="RHEA-COMP:9685"/>
        <dbReference type="Rhea" id="RHEA-COMP:9916"/>
        <dbReference type="Rhea" id="RHEA-COMP:14125"/>
        <dbReference type="ChEBI" id="CHEBI:15378"/>
        <dbReference type="ChEBI" id="CHEBI:16526"/>
        <dbReference type="ChEBI" id="CHEBI:64479"/>
        <dbReference type="ChEBI" id="CHEBI:78449"/>
        <dbReference type="ChEBI" id="CHEBI:78776"/>
        <dbReference type="ChEBI" id="CHEBI:138651"/>
    </reaction>
</comment>
<evidence type="ECO:0000256" key="6">
    <source>
        <dbReference type="ARBA" id="ARBA00022679"/>
    </source>
</evidence>
<dbReference type="InterPro" id="IPR017568">
    <property type="entry name" value="3-oxoacyl-ACP_synth-2"/>
</dbReference>
<dbReference type="Gene3D" id="3.40.47.10">
    <property type="match status" value="1"/>
</dbReference>
<keyword evidence="9 11" id="KW-0275">Fatty acid biosynthesis</keyword>
<evidence type="ECO:0000256" key="5">
    <source>
        <dbReference type="ARBA" id="ARBA00022516"/>
    </source>
</evidence>
<dbReference type="Pfam" id="PF00109">
    <property type="entry name" value="ketoacyl-synt"/>
    <property type="match status" value="1"/>
</dbReference>
<evidence type="ECO:0000256" key="2">
    <source>
        <dbReference type="ARBA" id="ARBA00008467"/>
    </source>
</evidence>
<dbReference type="GO" id="GO:0006633">
    <property type="term" value="P:fatty acid biosynthetic process"/>
    <property type="evidence" value="ECO:0007669"/>
    <property type="project" value="UniProtKB-UniRule"/>
</dbReference>
<dbReference type="GO" id="GO:0004315">
    <property type="term" value="F:3-oxoacyl-[acyl-carrier-protein] synthase activity"/>
    <property type="evidence" value="ECO:0007669"/>
    <property type="project" value="UniProtKB-UniRule"/>
</dbReference>
<dbReference type="InterPro" id="IPR014030">
    <property type="entry name" value="Ketoacyl_synth_N"/>
</dbReference>
<evidence type="ECO:0000256" key="9">
    <source>
        <dbReference type="ARBA" id="ARBA00023160"/>
    </source>
</evidence>
<dbReference type="Proteomes" id="UP000001962">
    <property type="component" value="Chromosome"/>
</dbReference>
<dbReference type="FunFam" id="3.40.47.10:FF:000009">
    <property type="entry name" value="3-oxoacyl-[acyl-carrier-protein] synthase 2"/>
    <property type="match status" value="1"/>
</dbReference>
<dbReference type="InterPro" id="IPR014031">
    <property type="entry name" value="Ketoacyl_synth_C"/>
</dbReference>
<dbReference type="KEGG" id="aeh:Mlg_1419"/>
<dbReference type="SMART" id="SM00825">
    <property type="entry name" value="PKS_KS"/>
    <property type="match status" value="1"/>
</dbReference>
<keyword evidence="5 11" id="KW-0444">Lipid biosynthesis</keyword>
<dbReference type="NCBIfam" id="NF005589">
    <property type="entry name" value="PRK07314.1"/>
    <property type="match status" value="1"/>
</dbReference>
<evidence type="ECO:0000256" key="12">
    <source>
        <dbReference type="PIRSR" id="PIRSR000447-1"/>
    </source>
</evidence>
<dbReference type="HOGENOM" id="CLU_000022_69_2_6"/>
<evidence type="ECO:0000256" key="1">
    <source>
        <dbReference type="ARBA" id="ARBA00005194"/>
    </source>
</evidence>
<dbReference type="PROSITE" id="PS52004">
    <property type="entry name" value="KS3_2"/>
    <property type="match status" value="1"/>
</dbReference>
<gene>
    <name evidence="15" type="ordered locus">Mlg_1419</name>
</gene>
<evidence type="ECO:0000256" key="10">
    <source>
        <dbReference type="ARBA" id="ARBA00023315"/>
    </source>
</evidence>
<keyword evidence="7" id="KW-0276">Fatty acid metabolism</keyword>
<dbReference type="InterPro" id="IPR016039">
    <property type="entry name" value="Thiolase-like"/>
</dbReference>
<name>Q0A8R9_ALKEH</name>
<sequence length="412" mass="43185">MSKRRVAVTGLGLVCPQGNTVDEAWENILAGRSAARSIDRFDASEFPVQFAAMLQGFDVGRYLSPKEARKMDPFIHYAIAAGVQAMEDSGLAVSDENADRIGVSIGSGIGGISGIEANMAVLNRSGARRISPFFVPSSIINMASGHLSIRYGLKGPNLATVTACAAGTHNIGQAARAIAYGDVDAMLAGGSEMPISPLGLAGFAAARALSNRNDEPAQASRPFEKGRDGFVLGEGAGIVVLEEMEAAKRRGATIYGELAGFGMSGDAYHITLPAEGGDGARRCMVHALRDAHITPDQVDYINAHGTSTPAGDRVEVEAVRTAFGDHADRLAMSSTKSMTGHLLGAAGGVEAIFSLLALRDQVAPPTINYEEPDPDCRLDFVPNEARDLTMNVALSNSFGFGGTNGSLVFRRV</sequence>
<organism evidence="15 16">
    <name type="scientific">Alkalilimnicola ehrlichii (strain ATCC BAA-1101 / DSM 17681 / MLHE-1)</name>
    <dbReference type="NCBI Taxonomy" id="187272"/>
    <lineage>
        <taxon>Bacteria</taxon>
        <taxon>Pseudomonadati</taxon>
        <taxon>Pseudomonadota</taxon>
        <taxon>Gammaproteobacteria</taxon>
        <taxon>Chromatiales</taxon>
        <taxon>Ectothiorhodospiraceae</taxon>
        <taxon>Alkalilimnicola</taxon>
    </lineage>
</organism>
<evidence type="ECO:0000256" key="3">
    <source>
        <dbReference type="ARBA" id="ARBA00012356"/>
    </source>
</evidence>
<evidence type="ECO:0000256" key="11">
    <source>
        <dbReference type="PIRNR" id="PIRNR000447"/>
    </source>
</evidence>
<dbReference type="EC" id="2.3.1.179" evidence="3 11"/>
<evidence type="ECO:0000313" key="15">
    <source>
        <dbReference type="EMBL" id="ABI56768.1"/>
    </source>
</evidence>
<dbReference type="InterPro" id="IPR018201">
    <property type="entry name" value="Ketoacyl_synth_AS"/>
</dbReference>
<dbReference type="AlphaFoldDB" id="Q0A8R9"/>
<evidence type="ECO:0000256" key="7">
    <source>
        <dbReference type="ARBA" id="ARBA00022832"/>
    </source>
</evidence>
<reference evidence="16" key="1">
    <citation type="submission" date="2006-08" db="EMBL/GenBank/DDBJ databases">
        <title>Complete sequence of Alkalilimnicola ehrilichei MLHE-1.</title>
        <authorList>
            <person name="Copeland A."/>
            <person name="Lucas S."/>
            <person name="Lapidus A."/>
            <person name="Barry K."/>
            <person name="Detter J.C."/>
            <person name="Glavina del Rio T."/>
            <person name="Hammon N."/>
            <person name="Israni S."/>
            <person name="Dalin E."/>
            <person name="Tice H."/>
            <person name="Pitluck S."/>
            <person name="Sims D."/>
            <person name="Brettin T."/>
            <person name="Bruce D."/>
            <person name="Han C."/>
            <person name="Tapia R."/>
            <person name="Gilna P."/>
            <person name="Schmutz J."/>
            <person name="Larimer F."/>
            <person name="Land M."/>
            <person name="Hauser L."/>
            <person name="Kyrpides N."/>
            <person name="Mikhailova N."/>
            <person name="Oremland R.S."/>
            <person name="Hoeft S.E."/>
            <person name="Switzer-Blum J."/>
            <person name="Kulp T."/>
            <person name="King G."/>
            <person name="Tabita R."/>
            <person name="Witte B."/>
            <person name="Santini J.M."/>
            <person name="Basu P."/>
            <person name="Hollibaugh J.T."/>
            <person name="Xie G."/>
            <person name="Stolz J.F."/>
            <person name="Richardson P."/>
        </authorList>
    </citation>
    <scope>NUCLEOTIDE SEQUENCE [LARGE SCALE GENOMIC DNA]</scope>
    <source>
        <strain evidence="16">ATCC BAA-1101 / DSM 17681 / MLHE-1</strain>
    </source>
</reference>
<dbReference type="OrthoDB" id="9808669at2"/>
<dbReference type="InterPro" id="IPR020841">
    <property type="entry name" value="PKS_Beta-ketoAc_synthase_dom"/>
</dbReference>
<feature type="active site" description="For beta-ketoacyl synthase activity" evidence="12">
    <location>
        <position position="164"/>
    </location>
</feature>
<dbReference type="UniPathway" id="UPA00094"/>
<comment type="function">
    <text evidence="11">Involved in the type II fatty acid elongation cycle. Catalyzes the elongation of a wide range of acyl-ACP by the addition of two carbons from malonyl-ACP to an acyl acceptor. Can efficiently catalyze the conversion of palmitoleoyl-ACP (cis-hexadec-9-enoyl-ACP) to cis-vaccenoyl-ACP (cis-octadec-11-enoyl-ACP), an essential step in the thermal regulation of fatty acid composition.</text>
</comment>
<dbReference type="GO" id="GO:0005829">
    <property type="term" value="C:cytosol"/>
    <property type="evidence" value="ECO:0007669"/>
    <property type="project" value="TreeGrafter"/>
</dbReference>
<evidence type="ECO:0000256" key="13">
    <source>
        <dbReference type="RuleBase" id="RU003694"/>
    </source>
</evidence>
<keyword evidence="16" id="KW-1185">Reference proteome</keyword>
<evidence type="ECO:0000313" key="16">
    <source>
        <dbReference type="Proteomes" id="UP000001962"/>
    </source>
</evidence>
<evidence type="ECO:0000256" key="4">
    <source>
        <dbReference type="ARBA" id="ARBA00014657"/>
    </source>
</evidence>
<dbReference type="eggNOG" id="COG0304">
    <property type="taxonomic scope" value="Bacteria"/>
</dbReference>
<dbReference type="NCBIfam" id="TIGR03150">
    <property type="entry name" value="fabF"/>
    <property type="match status" value="1"/>
</dbReference>
<dbReference type="PIRSF" id="PIRSF000447">
    <property type="entry name" value="KAS_II"/>
    <property type="match status" value="1"/>
</dbReference>